<reference evidence="2 3" key="1">
    <citation type="submission" date="2014-10" db="EMBL/GenBank/DDBJ databases">
        <title>Genome sequence of Micropolyspora internatus JCM3315.</title>
        <authorList>
            <person name="Shin S.-K."/>
            <person name="Yi H."/>
        </authorList>
    </citation>
    <scope>NUCLEOTIDE SEQUENCE [LARGE SCALE GENOMIC DNA]</scope>
    <source>
        <strain evidence="2 3">JCM 3315</strain>
    </source>
</reference>
<name>A0A837DB91_9PSEU</name>
<evidence type="ECO:0000313" key="2">
    <source>
        <dbReference type="EMBL" id="KHF43871.1"/>
    </source>
</evidence>
<dbReference type="Pfam" id="PF13822">
    <property type="entry name" value="ACC_epsilon"/>
    <property type="match status" value="1"/>
</dbReference>
<dbReference type="GO" id="GO:0003989">
    <property type="term" value="F:acetyl-CoA carboxylase activity"/>
    <property type="evidence" value="ECO:0007669"/>
    <property type="project" value="InterPro"/>
</dbReference>
<dbReference type="Proteomes" id="UP000030848">
    <property type="component" value="Unassembled WGS sequence"/>
</dbReference>
<dbReference type="RefSeq" id="WP_012796088.1">
    <property type="nucleotide sequence ID" value="NZ_FOWS01000008.1"/>
</dbReference>
<dbReference type="EMBL" id="JRZE01000004">
    <property type="protein sequence ID" value="KHF43871.1"/>
    <property type="molecule type" value="Genomic_DNA"/>
</dbReference>
<feature type="region of interest" description="Disordered" evidence="1">
    <location>
        <begin position="46"/>
        <end position="85"/>
    </location>
</feature>
<feature type="compositionally biased region" description="Low complexity" evidence="1">
    <location>
        <begin position="61"/>
        <end position="72"/>
    </location>
</feature>
<dbReference type="InterPro" id="IPR032716">
    <property type="entry name" value="ACC_epsilon"/>
</dbReference>
<evidence type="ECO:0000313" key="3">
    <source>
        <dbReference type="Proteomes" id="UP000030848"/>
    </source>
</evidence>
<dbReference type="AlphaFoldDB" id="A0A837DB91"/>
<protein>
    <submittedName>
        <fullName evidence="2">Acetyl-CoA carboxylase</fullName>
    </submittedName>
</protein>
<dbReference type="GO" id="GO:0004658">
    <property type="term" value="F:propionyl-CoA carboxylase activity"/>
    <property type="evidence" value="ECO:0007669"/>
    <property type="project" value="InterPro"/>
</dbReference>
<evidence type="ECO:0000256" key="1">
    <source>
        <dbReference type="SAM" id="MobiDB-lite"/>
    </source>
</evidence>
<proteinExistence type="predicted"/>
<organism evidence="2 3">
    <name type="scientific">Saccharomonospora viridis</name>
    <dbReference type="NCBI Taxonomy" id="1852"/>
    <lineage>
        <taxon>Bacteria</taxon>
        <taxon>Bacillati</taxon>
        <taxon>Actinomycetota</taxon>
        <taxon>Actinomycetes</taxon>
        <taxon>Pseudonocardiales</taxon>
        <taxon>Pseudonocardiaceae</taxon>
        <taxon>Saccharomonospora</taxon>
    </lineage>
</organism>
<accession>A0A837DB91</accession>
<gene>
    <name evidence="2" type="ORF">MINT15_21760</name>
</gene>
<comment type="caution">
    <text evidence="2">The sequence shown here is derived from an EMBL/GenBank/DDBJ whole genome shotgun (WGS) entry which is preliminary data.</text>
</comment>
<sequence>MSELTESEPTEPVGGDQNVLLRVVRGAPDDAELAALTAVVAGLTATTRNASTPSPRRSRWADPASRLRLPARPARDGWRASAYPA</sequence>